<evidence type="ECO:0000256" key="13">
    <source>
        <dbReference type="SAM" id="MobiDB-lite"/>
    </source>
</evidence>
<feature type="domain" description="C2H2-type" evidence="14">
    <location>
        <begin position="295"/>
        <end position="323"/>
    </location>
</feature>
<feature type="domain" description="C2H2-type" evidence="14">
    <location>
        <begin position="678"/>
        <end position="705"/>
    </location>
</feature>
<dbReference type="InterPro" id="IPR013087">
    <property type="entry name" value="Znf_C2H2_type"/>
</dbReference>
<protein>
    <submittedName>
        <fullName evidence="15">Zinc finger protein 268</fullName>
    </submittedName>
</protein>
<evidence type="ECO:0000256" key="6">
    <source>
        <dbReference type="ARBA" id="ARBA00022771"/>
    </source>
</evidence>
<dbReference type="PANTHER" id="PTHR24379">
    <property type="entry name" value="KRAB AND ZINC FINGER DOMAIN-CONTAINING"/>
    <property type="match status" value="1"/>
</dbReference>
<feature type="domain" description="C2H2-type" evidence="14">
    <location>
        <begin position="324"/>
        <end position="352"/>
    </location>
</feature>
<evidence type="ECO:0000256" key="7">
    <source>
        <dbReference type="ARBA" id="ARBA00022833"/>
    </source>
</evidence>
<dbReference type="PANTHER" id="PTHR24379:SF127">
    <property type="entry name" value="BLOODY FINGERS-RELATED"/>
    <property type="match status" value="1"/>
</dbReference>
<keyword evidence="11" id="KW-0539">Nucleus</keyword>
<feature type="compositionally biased region" description="Basic and acidic residues" evidence="13">
    <location>
        <begin position="984"/>
        <end position="997"/>
    </location>
</feature>
<evidence type="ECO:0000256" key="1">
    <source>
        <dbReference type="ARBA" id="ARBA00003767"/>
    </source>
</evidence>
<dbReference type="PROSITE" id="PS50157">
    <property type="entry name" value="ZINC_FINGER_C2H2_2"/>
    <property type="match status" value="20"/>
</dbReference>
<dbReference type="FunFam" id="3.30.160.60:FF:002343">
    <property type="entry name" value="Zinc finger protein 33A"/>
    <property type="match status" value="1"/>
</dbReference>
<feature type="domain" description="C2H2-type" evidence="14">
    <location>
        <begin position="1270"/>
        <end position="1297"/>
    </location>
</feature>
<dbReference type="Gene3D" id="3.30.160.60">
    <property type="entry name" value="Classic Zinc Finger"/>
    <property type="match status" value="13"/>
</dbReference>
<feature type="domain" description="C2H2-type" evidence="14">
    <location>
        <begin position="509"/>
        <end position="536"/>
    </location>
</feature>
<evidence type="ECO:0000256" key="2">
    <source>
        <dbReference type="ARBA" id="ARBA00004123"/>
    </source>
</evidence>
<keyword evidence="7" id="KW-0862">Zinc</keyword>
<feature type="compositionally biased region" description="Polar residues" evidence="13">
    <location>
        <begin position="1380"/>
        <end position="1395"/>
    </location>
</feature>
<comment type="function">
    <text evidence="1">May be involved in transcriptional regulation.</text>
</comment>
<feature type="domain" description="C2H2-type" evidence="14">
    <location>
        <begin position="1326"/>
        <end position="1349"/>
    </location>
</feature>
<feature type="compositionally biased region" description="Basic and acidic residues" evidence="13">
    <location>
        <begin position="1454"/>
        <end position="1474"/>
    </location>
</feature>
<feature type="domain" description="C2H2-type" evidence="14">
    <location>
        <begin position="1242"/>
        <end position="1269"/>
    </location>
</feature>
<gene>
    <name evidence="15" type="ORF">KUDE01_020684</name>
</gene>
<feature type="compositionally biased region" description="Basic and acidic residues" evidence="13">
    <location>
        <begin position="750"/>
        <end position="768"/>
    </location>
</feature>
<feature type="region of interest" description="Disordered" evidence="13">
    <location>
        <begin position="165"/>
        <end position="190"/>
    </location>
</feature>
<keyword evidence="6 12" id="KW-0863">Zinc-finger</keyword>
<keyword evidence="16" id="KW-1185">Reference proteome</keyword>
<feature type="domain" description="C2H2-type" evidence="14">
    <location>
        <begin position="1298"/>
        <end position="1325"/>
    </location>
</feature>
<dbReference type="GO" id="GO:0003677">
    <property type="term" value="F:DNA binding"/>
    <property type="evidence" value="ECO:0007669"/>
    <property type="project" value="UniProtKB-KW"/>
</dbReference>
<keyword evidence="9" id="KW-0238">DNA-binding</keyword>
<feature type="domain" description="C2H2-type" evidence="14">
    <location>
        <begin position="149"/>
        <end position="183"/>
    </location>
</feature>
<dbReference type="GO" id="GO:0005634">
    <property type="term" value="C:nucleus"/>
    <property type="evidence" value="ECO:0007669"/>
    <property type="project" value="UniProtKB-SubCell"/>
</dbReference>
<feature type="compositionally biased region" description="Polar residues" evidence="13">
    <location>
        <begin position="1044"/>
        <end position="1066"/>
    </location>
</feature>
<evidence type="ECO:0000256" key="9">
    <source>
        <dbReference type="ARBA" id="ARBA00023125"/>
    </source>
</evidence>
<dbReference type="GO" id="GO:0008270">
    <property type="term" value="F:zinc ion binding"/>
    <property type="evidence" value="ECO:0007669"/>
    <property type="project" value="UniProtKB-KW"/>
</dbReference>
<keyword evidence="4" id="KW-0479">Metal-binding</keyword>
<feature type="compositionally biased region" description="Basic and acidic residues" evidence="13">
    <location>
        <begin position="259"/>
        <end position="286"/>
    </location>
</feature>
<evidence type="ECO:0000256" key="10">
    <source>
        <dbReference type="ARBA" id="ARBA00023163"/>
    </source>
</evidence>
<dbReference type="FunFam" id="3.30.160.60:FF:000251">
    <property type="entry name" value="FEZ family zinc finger 2"/>
    <property type="match status" value="1"/>
</dbReference>
<organism evidence="15 16">
    <name type="scientific">Dissostichus eleginoides</name>
    <name type="common">Patagonian toothfish</name>
    <name type="synonym">Dissostichus amissus</name>
    <dbReference type="NCBI Taxonomy" id="100907"/>
    <lineage>
        <taxon>Eukaryota</taxon>
        <taxon>Metazoa</taxon>
        <taxon>Chordata</taxon>
        <taxon>Craniata</taxon>
        <taxon>Vertebrata</taxon>
        <taxon>Euteleostomi</taxon>
        <taxon>Actinopterygii</taxon>
        <taxon>Neopterygii</taxon>
        <taxon>Teleostei</taxon>
        <taxon>Neoteleostei</taxon>
        <taxon>Acanthomorphata</taxon>
        <taxon>Eupercaria</taxon>
        <taxon>Perciformes</taxon>
        <taxon>Notothenioidei</taxon>
        <taxon>Nototheniidae</taxon>
        <taxon>Dissostichus</taxon>
    </lineage>
</organism>
<feature type="domain" description="C2H2-type" evidence="14">
    <location>
        <begin position="92"/>
        <end position="119"/>
    </location>
</feature>
<feature type="domain" description="C2H2-type" evidence="14">
    <location>
        <begin position="1428"/>
        <end position="1456"/>
    </location>
</feature>
<keyword evidence="10" id="KW-0804">Transcription</keyword>
<evidence type="ECO:0000313" key="15">
    <source>
        <dbReference type="EMBL" id="KAK1895233.1"/>
    </source>
</evidence>
<feature type="domain" description="C2H2-type" evidence="14">
    <location>
        <begin position="652"/>
        <end position="674"/>
    </location>
</feature>
<dbReference type="FunFam" id="3.30.160.60:FF:000110">
    <property type="entry name" value="Zinc finger protein-like"/>
    <property type="match status" value="1"/>
</dbReference>
<dbReference type="SUPFAM" id="SSF57667">
    <property type="entry name" value="beta-beta-alpha zinc fingers"/>
    <property type="match status" value="10"/>
</dbReference>
<feature type="domain" description="C2H2-type" evidence="14">
    <location>
        <begin position="480"/>
        <end position="508"/>
    </location>
</feature>
<evidence type="ECO:0000313" key="16">
    <source>
        <dbReference type="Proteomes" id="UP001228049"/>
    </source>
</evidence>
<evidence type="ECO:0000259" key="14">
    <source>
        <dbReference type="PROSITE" id="PS50157"/>
    </source>
</evidence>
<feature type="region of interest" description="Disordered" evidence="13">
    <location>
        <begin position="208"/>
        <end position="300"/>
    </location>
</feature>
<keyword evidence="5" id="KW-0677">Repeat</keyword>
<evidence type="ECO:0000256" key="12">
    <source>
        <dbReference type="PROSITE-ProRule" id="PRU00042"/>
    </source>
</evidence>
<feature type="domain" description="C2H2-type" evidence="14">
    <location>
        <begin position="422"/>
        <end position="449"/>
    </location>
</feature>
<evidence type="ECO:0000256" key="8">
    <source>
        <dbReference type="ARBA" id="ARBA00023015"/>
    </source>
</evidence>
<feature type="domain" description="C2H2-type" evidence="14">
    <location>
        <begin position="564"/>
        <end position="591"/>
    </location>
</feature>
<dbReference type="EMBL" id="JASDAP010000010">
    <property type="protein sequence ID" value="KAK1895233.1"/>
    <property type="molecule type" value="Genomic_DNA"/>
</dbReference>
<dbReference type="Proteomes" id="UP001228049">
    <property type="component" value="Unassembled WGS sequence"/>
</dbReference>
<dbReference type="Pfam" id="PF13912">
    <property type="entry name" value="zf-C2H2_6"/>
    <property type="match status" value="1"/>
</dbReference>
<feature type="region of interest" description="Disordered" evidence="13">
    <location>
        <begin position="947"/>
        <end position="1086"/>
    </location>
</feature>
<reference evidence="15" key="1">
    <citation type="submission" date="2023-04" db="EMBL/GenBank/DDBJ databases">
        <title>Chromosome-level genome of Chaenocephalus aceratus.</title>
        <authorList>
            <person name="Park H."/>
        </authorList>
    </citation>
    <scope>NUCLEOTIDE SEQUENCE</scope>
    <source>
        <strain evidence="15">DE</strain>
        <tissue evidence="15">Muscle</tissue>
    </source>
</reference>
<feature type="compositionally biased region" description="Polar residues" evidence="13">
    <location>
        <begin position="1007"/>
        <end position="1028"/>
    </location>
</feature>
<proteinExistence type="inferred from homology"/>
<feature type="domain" description="C2H2-type" evidence="14">
    <location>
        <begin position="450"/>
        <end position="477"/>
    </location>
</feature>
<dbReference type="FunFam" id="3.30.160.60:FF:002604">
    <property type="entry name" value="Zinc finger protein 715"/>
    <property type="match status" value="1"/>
</dbReference>
<name>A0AAD9F6Z2_DISEL</name>
<feature type="region of interest" description="Disordered" evidence="13">
    <location>
        <begin position="1437"/>
        <end position="1474"/>
    </location>
</feature>
<comment type="subcellular location">
    <subcellularLocation>
        <location evidence="2">Nucleus</location>
    </subcellularLocation>
</comment>
<dbReference type="FunFam" id="3.30.160.60:FF:000966">
    <property type="entry name" value="ZFP90 zinc finger protein"/>
    <property type="match status" value="1"/>
</dbReference>
<feature type="domain" description="C2H2-type" evidence="14">
    <location>
        <begin position="1184"/>
        <end position="1212"/>
    </location>
</feature>
<feature type="domain" description="C2H2-type" evidence="14">
    <location>
        <begin position="537"/>
        <end position="566"/>
    </location>
</feature>
<dbReference type="PROSITE" id="PS00028">
    <property type="entry name" value="ZINC_FINGER_C2H2_1"/>
    <property type="match status" value="17"/>
</dbReference>
<feature type="domain" description="C2H2-type" evidence="14">
    <location>
        <begin position="1214"/>
        <end position="1241"/>
    </location>
</feature>
<comment type="caution">
    <text evidence="15">The sequence shown here is derived from an EMBL/GenBank/DDBJ whole genome shotgun (WGS) entry which is preliminary data.</text>
</comment>
<feature type="region of interest" description="Disordered" evidence="13">
    <location>
        <begin position="725"/>
        <end position="798"/>
    </location>
</feature>
<accession>A0AAD9F6Z2</accession>
<dbReference type="FunFam" id="3.30.160.60:FF:000446">
    <property type="entry name" value="Zinc finger protein"/>
    <property type="match status" value="1"/>
</dbReference>
<comment type="similarity">
    <text evidence="3">Belongs to the krueppel C2H2-type zinc-finger protein family.</text>
</comment>
<evidence type="ECO:0000256" key="11">
    <source>
        <dbReference type="ARBA" id="ARBA00023242"/>
    </source>
</evidence>
<dbReference type="Pfam" id="PF00096">
    <property type="entry name" value="zf-C2H2"/>
    <property type="match status" value="11"/>
</dbReference>
<evidence type="ECO:0000256" key="3">
    <source>
        <dbReference type="ARBA" id="ARBA00006991"/>
    </source>
</evidence>
<evidence type="ECO:0000256" key="4">
    <source>
        <dbReference type="ARBA" id="ARBA00022723"/>
    </source>
</evidence>
<feature type="compositionally biased region" description="Polar residues" evidence="13">
    <location>
        <begin position="1409"/>
        <end position="1421"/>
    </location>
</feature>
<dbReference type="InterPro" id="IPR036236">
    <property type="entry name" value="Znf_C2H2_sf"/>
</dbReference>
<sequence>MDSDILNIEDIVMGRALPDPPPEVPPAKPAAPYKPINFKGPPTTTIQPYQHENLQCFQCFITFCSAKAKERHMKKSHREEYKQQLQQGNTLFTCYVCDRTFPSSEELTQHQPTHSKDDKPFKCVHCKESFKTFSELTAHRRQVCPEKQLVCKDCNETFRSAGLLRTHRITQHPRPDVETAEQPEDAAKTHRCKKCSQGFETEPELIAHQEKYPEGQQCNGSTSSVKKRGRPTKAEDTAAAADKKGKRKKKDEPEAPEEVAAKPETEDSKSPEDDSDAPAKEKKVKAEAAPAARQHPCPECDQAFPSLIQLRAHKKEKHAPRKAHPCEECEESFARPEQLDAHMSRAHAVGRLSCPTCGKSFGPTLCHHQFLLPGKGGALKPAVMSIEYTIDIQLTELGYSDILQPETTSDGETPKSGLSGEYSCSVCDLQLSSKFKLQDHMNLHTGARPYCCAECGKRFCQKKSYRVHLRTHAQAKVDVLQCRVCLKGFPSPKDLKVHLSRTHFENEFYECDLCKRVFTSLKACKNHVMLHKSKQDVLCEVCGRNFNSPKSLARHQRTTCHNNFKCTDCTKTFTKKNALLKHSFSHLGLLPYTCVRCHCHFRLAKLYRQHKCEPERLHCVACLREFPSQEAFKQHKKDTGCWGNQEPKGDEIRCLECGQRFDTSEELKKHAGAHQRVLKCAECGKGFRSALLLMSHMGGHAGKSPCLCQSCGVGFPHQQNYDSHMKTCGKTPQPASAPKKRPASKSSSSDSKKVVAKPESKKPTKPETKPTVVLNNPAEPVKHSGSPGPLTGVSGGSASSDGLWKFTLDKQPPPGVNLVVFLPVCASQTPGLNLPSASSPTLPVLALQGQPQEALPHTSGVPLNGHLNLDNGINPECEAPLDLSKKCNSSKKTAVHPQRQRAPCSWMEMHQFIGDLITSGNSLKDQPDVLTTAWGVAAATAGGGGGEGLRFKDASLVPPQQPPSARDKSESEPSRQLQSGASQRKIEPAKDRREDVRNTCTCPGCPYSTSPSSSDTLKPGQSMSSPPRSNAVCHPKDLRRTAPMSLSSEPSSTTPDLETRGSSRPQTEGEDTHSPDQTPPSRGSLGPVSHLSLFPCLCCHRLQTCTHILSHQEGTGSRFPHSHHPFHHNHCPITSCLPCPQLSGPFPRLPCQRSFPPCPHQHRQTHTQQQEEIGRAPMSMLSLHPCMHCSASFSRPSQLLQHQRSEHAHQQSGFLCTECGRAFNSHSNLRIHLNVHTGARPYSCSDCGKSFSQSGALKIHRRIHTGERPYSCGFCSRVFPHLAGVRAHQRTHTGEKPYCCSQCGKCFTQSGALKIHMRIHTGERPFICSFCGKGFSNRSGIRFHHRTVHGLAPQHGGAGDVDRGPAGRSCQPGRPRTFPGLNTPNSLDTNSQTNPRECPVSAAAHPGNESKSQSGETNPGTSRGGLLYACEDCGLRFKDAPSRNRHQTLMHYSSEGREEEGRARRDEHKQEGPR</sequence>
<evidence type="ECO:0000256" key="5">
    <source>
        <dbReference type="ARBA" id="ARBA00022737"/>
    </source>
</evidence>
<keyword evidence="8" id="KW-0805">Transcription regulation</keyword>
<feature type="domain" description="C2H2-type" evidence="14">
    <location>
        <begin position="121"/>
        <end position="148"/>
    </location>
</feature>
<dbReference type="SMART" id="SM00355">
    <property type="entry name" value="ZnF_C2H2"/>
    <property type="match status" value="24"/>
</dbReference>
<feature type="region of interest" description="Disordered" evidence="13">
    <location>
        <begin position="1351"/>
        <end position="1423"/>
    </location>
</feature>